<dbReference type="InterPro" id="IPR013087">
    <property type="entry name" value="Znf_C2H2_type"/>
</dbReference>
<dbReference type="PROSITE" id="PS50157">
    <property type="entry name" value="ZINC_FINGER_C2H2_2"/>
    <property type="match status" value="1"/>
</dbReference>
<feature type="compositionally biased region" description="Polar residues" evidence="8">
    <location>
        <begin position="272"/>
        <end position="284"/>
    </location>
</feature>
<organism evidence="13 14">
    <name type="scientific">Candidozyma haemuli</name>
    <dbReference type="NCBI Taxonomy" id="45357"/>
    <lineage>
        <taxon>Eukaryota</taxon>
        <taxon>Fungi</taxon>
        <taxon>Dikarya</taxon>
        <taxon>Ascomycota</taxon>
        <taxon>Saccharomycotina</taxon>
        <taxon>Pichiomycetes</taxon>
        <taxon>Metschnikowiaceae</taxon>
        <taxon>Candidozyma</taxon>
    </lineage>
</organism>
<feature type="compositionally biased region" description="Low complexity" evidence="8">
    <location>
        <begin position="353"/>
        <end position="362"/>
    </location>
</feature>
<feature type="compositionally biased region" description="Polar residues" evidence="8">
    <location>
        <begin position="420"/>
        <end position="432"/>
    </location>
</feature>
<feature type="transmembrane region" description="Helical" evidence="9">
    <location>
        <begin position="100"/>
        <end position="119"/>
    </location>
</feature>
<keyword evidence="9" id="KW-0812">Transmembrane</keyword>
<keyword evidence="5" id="KW-0539">Nucleus</keyword>
<dbReference type="SUPFAM" id="SSF48350">
    <property type="entry name" value="GTPase activation domain, GAP"/>
    <property type="match status" value="1"/>
</dbReference>
<dbReference type="InterPro" id="IPR000198">
    <property type="entry name" value="RhoGAP_dom"/>
</dbReference>
<feature type="region of interest" description="Disordered" evidence="8">
    <location>
        <begin position="235"/>
        <end position="531"/>
    </location>
</feature>
<dbReference type="InterPro" id="IPR001781">
    <property type="entry name" value="Znf_LIM"/>
</dbReference>
<evidence type="ECO:0000256" key="5">
    <source>
        <dbReference type="ARBA" id="ARBA00023242"/>
    </source>
</evidence>
<dbReference type="PROSITE" id="PS50238">
    <property type="entry name" value="RHOGAP"/>
    <property type="match status" value="1"/>
</dbReference>
<evidence type="ECO:0000256" key="4">
    <source>
        <dbReference type="ARBA" id="ARBA00022833"/>
    </source>
</evidence>
<evidence type="ECO:0000259" key="10">
    <source>
        <dbReference type="PROSITE" id="PS50023"/>
    </source>
</evidence>
<keyword evidence="9" id="KW-0472">Membrane</keyword>
<feature type="domain" description="LIM zinc-binding" evidence="10">
    <location>
        <begin position="944"/>
        <end position="1008"/>
    </location>
</feature>
<feature type="compositionally biased region" description="Polar residues" evidence="8">
    <location>
        <begin position="389"/>
        <end position="402"/>
    </location>
</feature>
<dbReference type="SMART" id="SM00324">
    <property type="entry name" value="RhoGAP"/>
    <property type="match status" value="1"/>
</dbReference>
<feature type="domain" description="C2H2-type" evidence="11">
    <location>
        <begin position="629"/>
        <end position="654"/>
    </location>
</feature>
<evidence type="ECO:0000313" key="14">
    <source>
        <dbReference type="Proteomes" id="UP000825434"/>
    </source>
</evidence>
<dbReference type="PROSITE" id="PS00478">
    <property type="entry name" value="LIM_DOMAIN_1"/>
    <property type="match status" value="1"/>
</dbReference>
<evidence type="ECO:0000256" key="7">
    <source>
        <dbReference type="PROSITE-ProRule" id="PRU00125"/>
    </source>
</evidence>
<dbReference type="PROSITE" id="PS50023">
    <property type="entry name" value="LIM_DOMAIN_2"/>
    <property type="match status" value="3"/>
</dbReference>
<comment type="subcellular location">
    <subcellularLocation>
        <location evidence="1">Nucleus</location>
    </subcellularLocation>
</comment>
<dbReference type="CDD" id="cd09392">
    <property type="entry name" value="LIM2_Lrg1p_like"/>
    <property type="match status" value="1"/>
</dbReference>
<evidence type="ECO:0000256" key="1">
    <source>
        <dbReference type="ARBA" id="ARBA00004123"/>
    </source>
</evidence>
<feature type="compositionally biased region" description="Polar residues" evidence="8">
    <location>
        <begin position="489"/>
        <end position="505"/>
    </location>
</feature>
<dbReference type="Gene3D" id="1.10.555.10">
    <property type="entry name" value="Rho GTPase activation protein"/>
    <property type="match status" value="1"/>
</dbReference>
<evidence type="ECO:0000313" key="13">
    <source>
        <dbReference type="EMBL" id="QWU89587.1"/>
    </source>
</evidence>
<evidence type="ECO:0000256" key="9">
    <source>
        <dbReference type="SAM" id="Phobius"/>
    </source>
</evidence>
<evidence type="ECO:0000256" key="2">
    <source>
        <dbReference type="ARBA" id="ARBA00022723"/>
    </source>
</evidence>
<dbReference type="PANTHER" id="PTHR24215">
    <property type="entry name" value="RHO-GTPASE-ACTIVATING PROTEIN LRG1"/>
    <property type="match status" value="1"/>
</dbReference>
<sequence>MSSSKDFKLDITSVDNGNLATYTVSNIPSHFIRFWKVPLVAILCGTLVSIILRLAAEAGYVFEMVDIYLPSLEIFLAEVGYNVQDVPVLQSLSDGAVRKLCLITFIVVLSCIITALISLQEPQDSIMVIKDVGIQLSSRDMWGFTKKEFIPLSDTIDIVIHEGFYGFAQVIFYMCVLTSPKHRSGSEENGIKIVFPNFLPRKPILSLFNMRHSENRQTEYPHSPKRFLKGLTSSPLRSFSRSPSQSPANGNVNGNGNGKLPPHHARSLSHEAFQSKNVQTSSEWTNLIPPLPSSSTNNSSDSFISGDLAAPPQRHSIAISPISSKNIPDMLQPSPNPESDREREYDFPKMPASKSRTSSSGSVKENRNPFRKEKAHRSSDLARTPPHALSNSLPPNTLSNDIPSIRHPQTHPQMQKPGLHSQQSPFLTSKQRPVSEEFDFTPHQNSSLPPETRRSRNVQDHRLSNGMHYQSNPPAFQPPMTPSAPRRQLTPNSLHSSSSSTQYLGQPQDLSLSRKQSSQSQLQHAPHESRTSRKRKICKVCDQQIAGQFVRALNNAYHVECFTCHECGQQCSSKFFPQDITSPDGSVFQVPLCEYDYFKKLDLICHNCNSALRGPYITALGNKYHVEHFKCSECGKVFDSEESYYEHESNIYCHFHYSKLFATKCEGCQSSIVKQFVELFKGGKNQQWHPECYMVYKFWNVFITPDSVGLQSRFEMDKSIAANLLEKDIDPEKLLMVEQQIESVVMKCWLVLSGFEETLASCISAMLLSACTGNRANGIQATSKLIVYVEILFSALDFVQGMCIEYNSDPTKSQEKRNASGDEIYSVDAFDNFQPLRKEPRNISGKLMSYLAILRKSTQIANSGSLSAELLSVITGCAHYLKLLFRTGLNNALKLNKLRGDTRALDGFLKSAKRYEEIEEAMKNPASGLPSLETRLAVPQNATDGCRVCKKSIEKSCYRFKNIRWHKKCFECSSCKRSPSPDFKAESFLCGADDSLLCVECSRSNAKAGMGYQYGFTSVSDLSQLIYLLKIAMFRTKAAIRKDTDPKKIDQGMRPQMSNIAEEVSQINDTETVYSKTLQDVTSLRTKRESQKLSNSVKKSARKSVILEAPEADSAREDNADRDSSTRKASSASSLSFVMQQGDGDQANFSAHNKSLKIRDEPPLAVAASSLGRTSDLLKNEKSLTLDDIPRIVAAEQARDQRPNAFKHHNSLYEKAQPLKSSNGSSIHQFKGSGDVNVSKNLPVPVKIKYYSELSKSEHFILRHIAVEAFLAIRGDQSREDLVSLIQTRKSPTFWDKFKFSGSEKTKPMNVFGTDLQELTKRYGVDSDLGVGPAQLRIPIVVDDVVNSLRKKDMSVEGIFRLNGNIKNLRELTEQINKNPLKSPDFHNYSAVQLAALLKKWLREMPTPLLTFNLFDLWISSRKTNDATMCKRILQLTYCMLPRSHRNLLEVLLHFFRWVASFASTDEESGSKMDTHNLATVLAPNILISKNQSADGPPVQSGESYFLAIEVVNQMIEMHEELAVIPPDLWELFEKCQFTNTPKLDTVSSKDIFSKVQKHSKEDPEVFKRFLKLEASIKPSQQNTIKRGQINVDSLSTAK</sequence>
<keyword evidence="14" id="KW-1185">Reference proteome</keyword>
<keyword evidence="4 7" id="KW-0862">Zinc</keyword>
<protein>
    <submittedName>
        <fullName evidence="13">Uncharacterized protein</fullName>
    </submittedName>
</protein>
<keyword evidence="3" id="KW-0677">Repeat</keyword>
<dbReference type="Pfam" id="PF00412">
    <property type="entry name" value="LIM"/>
    <property type="match status" value="2"/>
</dbReference>
<feature type="compositionally biased region" description="Basic and acidic residues" evidence="8">
    <location>
        <begin position="1113"/>
        <end position="1126"/>
    </location>
</feature>
<feature type="compositionally biased region" description="Low complexity" evidence="8">
    <location>
        <begin position="508"/>
        <end position="523"/>
    </location>
</feature>
<dbReference type="Proteomes" id="UP000825434">
    <property type="component" value="Chromosome 5"/>
</dbReference>
<feature type="domain" description="LIM zinc-binding" evidence="10">
    <location>
        <begin position="603"/>
        <end position="663"/>
    </location>
</feature>
<feature type="compositionally biased region" description="Basic and acidic residues" evidence="8">
    <location>
        <begin position="338"/>
        <end position="347"/>
    </location>
</feature>
<feature type="compositionally biased region" description="Basic and acidic residues" evidence="8">
    <location>
        <begin position="364"/>
        <end position="380"/>
    </location>
</feature>
<feature type="compositionally biased region" description="Basic and acidic residues" evidence="8">
    <location>
        <begin position="451"/>
        <end position="463"/>
    </location>
</feature>
<keyword evidence="6" id="KW-0863">Zinc-finger</keyword>
<dbReference type="InterPro" id="IPR019328">
    <property type="entry name" value="PIGH-H_dom"/>
</dbReference>
<feature type="compositionally biased region" description="Low complexity" evidence="8">
    <location>
        <begin position="285"/>
        <end position="305"/>
    </location>
</feature>
<name>A0ABX8I957_9ASCO</name>
<dbReference type="SUPFAM" id="SSF57716">
    <property type="entry name" value="Glucocorticoid receptor-like (DNA-binding domain)"/>
    <property type="match status" value="3"/>
</dbReference>
<evidence type="ECO:0000256" key="3">
    <source>
        <dbReference type="ARBA" id="ARBA00022737"/>
    </source>
</evidence>
<keyword evidence="7" id="KW-0440">LIM domain</keyword>
<dbReference type="CDD" id="cd09391">
    <property type="entry name" value="LIM1_Lrg1p_like"/>
    <property type="match status" value="1"/>
</dbReference>
<dbReference type="EMBL" id="CP076665">
    <property type="protein sequence ID" value="QWU89587.1"/>
    <property type="molecule type" value="Genomic_DNA"/>
</dbReference>
<evidence type="ECO:0000259" key="12">
    <source>
        <dbReference type="PROSITE" id="PS50238"/>
    </source>
</evidence>
<reference evidence="13 14" key="1">
    <citation type="submission" date="2021-06" db="EMBL/GenBank/DDBJ databases">
        <title>Candida outbreak in Lebanon.</title>
        <authorList>
            <person name="Finianos M."/>
        </authorList>
    </citation>
    <scope>NUCLEOTIDE SEQUENCE [LARGE SCALE GENOMIC DNA]</scope>
    <source>
        <strain evidence="13">CA3LBN</strain>
    </source>
</reference>
<dbReference type="InterPro" id="IPR008936">
    <property type="entry name" value="Rho_GTPase_activation_prot"/>
</dbReference>
<evidence type="ECO:0000259" key="11">
    <source>
        <dbReference type="PROSITE" id="PS50157"/>
    </source>
</evidence>
<dbReference type="Pfam" id="PF00620">
    <property type="entry name" value="RhoGAP"/>
    <property type="match status" value="1"/>
</dbReference>
<keyword evidence="2 7" id="KW-0479">Metal-binding</keyword>
<evidence type="ECO:0000256" key="6">
    <source>
        <dbReference type="PROSITE-ProRule" id="PRU00042"/>
    </source>
</evidence>
<dbReference type="PANTHER" id="PTHR24215:SF10">
    <property type="entry name" value="RHO-GTPASE-ACTIVATING PROTEIN LRG1"/>
    <property type="match status" value="1"/>
</dbReference>
<feature type="compositionally biased region" description="Low complexity" evidence="8">
    <location>
        <begin position="235"/>
        <end position="254"/>
    </location>
</feature>
<feature type="transmembrane region" description="Helical" evidence="9">
    <location>
        <begin position="34"/>
        <end position="55"/>
    </location>
</feature>
<dbReference type="SMART" id="SM00132">
    <property type="entry name" value="LIM"/>
    <property type="match status" value="3"/>
</dbReference>
<evidence type="ECO:0000256" key="8">
    <source>
        <dbReference type="SAM" id="MobiDB-lite"/>
    </source>
</evidence>
<gene>
    <name evidence="13" type="ORF">CA3LBN_003935</name>
</gene>
<keyword evidence="9" id="KW-1133">Transmembrane helix</keyword>
<accession>A0ABX8I957</accession>
<feature type="domain" description="Rho-GAP" evidence="12">
    <location>
        <begin position="1314"/>
        <end position="1523"/>
    </location>
</feature>
<feature type="domain" description="LIM zinc-binding" evidence="10">
    <location>
        <begin position="536"/>
        <end position="600"/>
    </location>
</feature>
<dbReference type="Gene3D" id="2.10.110.10">
    <property type="entry name" value="Cysteine Rich Protein"/>
    <property type="match status" value="4"/>
</dbReference>
<feature type="region of interest" description="Disordered" evidence="8">
    <location>
        <begin position="1085"/>
        <end position="1135"/>
    </location>
</feature>
<proteinExistence type="predicted"/>
<dbReference type="Pfam" id="PF10181">
    <property type="entry name" value="PIG-H"/>
    <property type="match status" value="1"/>
</dbReference>